<keyword evidence="2" id="KW-0812">Transmembrane</keyword>
<dbReference type="EMBL" id="LR134155">
    <property type="protein sequence ID" value="VEA70577.1"/>
    <property type="molecule type" value="Genomic_DNA"/>
</dbReference>
<evidence type="ECO:0000256" key="1">
    <source>
        <dbReference type="SAM" id="MobiDB-lite"/>
    </source>
</evidence>
<reference evidence="3 4" key="1">
    <citation type="submission" date="2018-12" db="EMBL/GenBank/DDBJ databases">
        <authorList>
            <consortium name="Pathogen Informatics"/>
        </authorList>
    </citation>
    <scope>NUCLEOTIDE SEQUENCE [LARGE SCALE GENOMIC DNA]</scope>
    <source>
        <strain evidence="3 4">NCTC9419</strain>
    </source>
</reference>
<evidence type="ECO:0000313" key="4">
    <source>
        <dbReference type="Proteomes" id="UP000271603"/>
    </source>
</evidence>
<protein>
    <submittedName>
        <fullName evidence="3">Uncharacterized protein</fullName>
    </submittedName>
</protein>
<feature type="transmembrane region" description="Helical" evidence="2">
    <location>
        <begin position="124"/>
        <end position="140"/>
    </location>
</feature>
<organism evidence="3 4">
    <name type="scientific">Serratia rubidaea</name>
    <name type="common">Serratia marinorubra</name>
    <dbReference type="NCBI Taxonomy" id="61652"/>
    <lineage>
        <taxon>Bacteria</taxon>
        <taxon>Pseudomonadati</taxon>
        <taxon>Pseudomonadota</taxon>
        <taxon>Gammaproteobacteria</taxon>
        <taxon>Enterobacterales</taxon>
        <taxon>Yersiniaceae</taxon>
        <taxon>Serratia</taxon>
    </lineage>
</organism>
<feature type="transmembrane region" description="Helical" evidence="2">
    <location>
        <begin position="62"/>
        <end position="79"/>
    </location>
</feature>
<sequence length="345" mass="38624">MTLINVSGFRARYENSHWLKFGIQFVLSIVAGFYLQIATEIGSPDLATLQAGMTPEEIKKDSALLLCWLSLVLLFRGLLYDQRSLAWGLLAALIWVFIGDTVVAGVWAASMFFMLHLLSQRSELGWIHLWYLLLWLLMLLDYNTRYEGVHHYGYLCIFTALFLLSAYLSLPLSKRVAKTINAATRPAPRQTAGVEQNAAAANAGDEAKSEDDSWLSTKGEQIIVTLESYPALPKTMQTELNGIVKYARLIQQCILQDPNDVKPGSEFLERYLPHTLKLLDEGYKLSSQLDIHGASGSINTQGLEILRSLHSAFKQKHAQLLENDTLAYKSDLSLLDSLLKTDGLK</sequence>
<feature type="transmembrane region" description="Helical" evidence="2">
    <location>
        <begin position="85"/>
        <end position="112"/>
    </location>
</feature>
<gene>
    <name evidence="3" type="ORF">NCTC9419_02084</name>
</gene>
<accession>A0A447QKK8</accession>
<name>A0A447QKK8_SERRU</name>
<feature type="region of interest" description="Disordered" evidence="1">
    <location>
        <begin position="187"/>
        <end position="211"/>
    </location>
</feature>
<keyword evidence="2" id="KW-0472">Membrane</keyword>
<dbReference type="AlphaFoldDB" id="A0A447QKK8"/>
<evidence type="ECO:0000256" key="2">
    <source>
        <dbReference type="SAM" id="Phobius"/>
    </source>
</evidence>
<dbReference type="Proteomes" id="UP000271603">
    <property type="component" value="Chromosome"/>
</dbReference>
<keyword evidence="2" id="KW-1133">Transmembrane helix</keyword>
<evidence type="ECO:0000313" key="3">
    <source>
        <dbReference type="EMBL" id="VEA70577.1"/>
    </source>
</evidence>
<proteinExistence type="predicted"/>
<feature type="transmembrane region" description="Helical" evidence="2">
    <location>
        <begin position="21"/>
        <end position="41"/>
    </location>
</feature>
<feature type="transmembrane region" description="Helical" evidence="2">
    <location>
        <begin position="152"/>
        <end position="170"/>
    </location>
</feature>